<keyword evidence="2" id="KW-1185">Reference proteome</keyword>
<protein>
    <submittedName>
        <fullName evidence="1">YtxC-like protein</fullName>
    </submittedName>
</protein>
<accession>A0A3N5BTX7</accession>
<gene>
    <name evidence="1" type="ORF">EDD75_0132</name>
</gene>
<dbReference type="RefSeq" id="WP_123926548.1">
    <property type="nucleotide sequence ID" value="NZ_RKRE01000001.1"/>
</dbReference>
<dbReference type="EMBL" id="RKRE01000001">
    <property type="protein sequence ID" value="RPF49325.1"/>
    <property type="molecule type" value="Genomic_DNA"/>
</dbReference>
<proteinExistence type="predicted"/>
<name>A0A3N5BTX7_9THEO</name>
<reference evidence="1 2" key="1">
    <citation type="submission" date="2018-11" db="EMBL/GenBank/DDBJ databases">
        <title>Genomic Encyclopedia of Type Strains, Phase IV (KMG-IV): sequencing the most valuable type-strain genomes for metagenomic binning, comparative biology and taxonomic classification.</title>
        <authorList>
            <person name="Goeker M."/>
        </authorList>
    </citation>
    <scope>NUCLEOTIDE SEQUENCE [LARGE SCALE GENOMIC DNA]</scope>
    <source>
        <strain evidence="1 2">DSM 102936</strain>
    </source>
</reference>
<dbReference type="AlphaFoldDB" id="A0A3N5BTX7"/>
<comment type="caution">
    <text evidence="1">The sequence shown here is derived from an EMBL/GenBank/DDBJ whole genome shotgun (WGS) entry which is preliminary data.</text>
</comment>
<dbReference type="Pfam" id="PF08812">
    <property type="entry name" value="YtxC"/>
    <property type="match status" value="1"/>
</dbReference>
<evidence type="ECO:0000313" key="1">
    <source>
        <dbReference type="EMBL" id="RPF49325.1"/>
    </source>
</evidence>
<evidence type="ECO:0000313" key="2">
    <source>
        <dbReference type="Proteomes" id="UP000282654"/>
    </source>
</evidence>
<dbReference type="Proteomes" id="UP000282654">
    <property type="component" value="Unassembled WGS sequence"/>
</dbReference>
<dbReference type="OrthoDB" id="2986513at2"/>
<dbReference type="InterPro" id="IPR014199">
    <property type="entry name" value="Spore_YtxC"/>
</dbReference>
<organism evidence="1 2">
    <name type="scientific">Thermodesulfitimonas autotrophica</name>
    <dbReference type="NCBI Taxonomy" id="1894989"/>
    <lineage>
        <taxon>Bacteria</taxon>
        <taxon>Bacillati</taxon>
        <taxon>Bacillota</taxon>
        <taxon>Clostridia</taxon>
        <taxon>Thermoanaerobacterales</taxon>
        <taxon>Thermoanaerobacteraceae</taxon>
        <taxon>Thermodesulfitimonas</taxon>
    </lineage>
</organism>
<sequence>MEIVFCITRSFRRDFLGVLRSEVRLLRRERLRCRLGEAGSGIFRLKVLFQNQNDERYLRLRLARVVGDFLSRYLLESRTAGLLRHRGYSGSRIAEVVKQRLEQEQALLSPVAAAVGQVVREYIKEANWVDLQGLLHFRLRQIDPLVNQIVWQVADDILFEEEWREFISYLRSFRRRRLNGNRSVHCLNTAAGGFLLCDGRGRALKTIPVPPSDAWDHEDLLIGSLLEMGAVKVTFHRYTPSLPATKIMHAVFRVRLCSGCRFCRGKRSK</sequence>